<feature type="region of interest" description="Disordered" evidence="1">
    <location>
        <begin position="23"/>
        <end position="49"/>
    </location>
</feature>
<dbReference type="OrthoDB" id="2256155at2759"/>
<accession>A0A0B7NC41</accession>
<feature type="compositionally biased region" description="Low complexity" evidence="1">
    <location>
        <begin position="154"/>
        <end position="177"/>
    </location>
</feature>
<feature type="compositionally biased region" description="Basic residues" evidence="1">
    <location>
        <begin position="496"/>
        <end position="507"/>
    </location>
</feature>
<feature type="region of interest" description="Disordered" evidence="1">
    <location>
        <begin position="484"/>
        <end position="507"/>
    </location>
</feature>
<dbReference type="AlphaFoldDB" id="A0A0B7NC41"/>
<dbReference type="Proteomes" id="UP000054107">
    <property type="component" value="Unassembled WGS sequence"/>
</dbReference>
<sequence>MASKEVLDQIRDLQSFIDDFAAEAGTSSLPGTPTSVDNSDEKTEVEPPMVLQKPDEKTIELPRDQEHDKTLVEQPTAVAIAETEPLSILSYDLNLSDDFSSLVDQFKDLKVSPIEIKKLQQQDIFNDLVAKREEEKVQLDPVIISVTDKKPPLSVSTTRSRRTSVSSKRSQKSSKSSKSSRKLQNEKRHLKHQQQTSATAAAAAAAAAAATTPPSSRPQQQKYIERSLDEMMRIPDIYERLAFYEKTLDLCLKADSPIASWCKSNAKKGKPEPLLEGYVPPARLLSPELPQHSEFGSMSSTFGGSISMFLKKATISTPSVSKRHLATDNKGYGTPYVQSSSNSSIFGRSISRLNLSRSTQIPRYDHTMSSPSTHRFYAKNKIYQKKTSLQQQQGLSPLSIDYSSSSSTYTATPRSTSSTPTSFGSTSTINSRGESTIINPELAYMINVLPQIDMRILQDALNEAKGDSMLAISIAVSASKQRLNELNSPGGDFKSAKARRKRHANRA</sequence>
<feature type="region of interest" description="Disordered" evidence="1">
    <location>
        <begin position="406"/>
        <end position="429"/>
    </location>
</feature>
<keyword evidence="3" id="KW-1185">Reference proteome</keyword>
<dbReference type="EMBL" id="LN731842">
    <property type="protein sequence ID" value="CEP15011.1"/>
    <property type="molecule type" value="Genomic_DNA"/>
</dbReference>
<feature type="region of interest" description="Disordered" evidence="1">
    <location>
        <begin position="151"/>
        <end position="220"/>
    </location>
</feature>
<gene>
    <name evidence="2" type="primary">PARPA_09209.1 scaffold 35931</name>
</gene>
<proteinExistence type="predicted"/>
<feature type="compositionally biased region" description="Polar residues" evidence="1">
    <location>
        <begin position="25"/>
        <end position="37"/>
    </location>
</feature>
<evidence type="ECO:0000313" key="2">
    <source>
        <dbReference type="EMBL" id="CEP15011.1"/>
    </source>
</evidence>
<organism evidence="2 3">
    <name type="scientific">Parasitella parasitica</name>
    <dbReference type="NCBI Taxonomy" id="35722"/>
    <lineage>
        <taxon>Eukaryota</taxon>
        <taxon>Fungi</taxon>
        <taxon>Fungi incertae sedis</taxon>
        <taxon>Mucoromycota</taxon>
        <taxon>Mucoromycotina</taxon>
        <taxon>Mucoromycetes</taxon>
        <taxon>Mucorales</taxon>
        <taxon>Mucorineae</taxon>
        <taxon>Mucoraceae</taxon>
        <taxon>Parasitella</taxon>
    </lineage>
</organism>
<name>A0A0B7NC41_9FUNG</name>
<evidence type="ECO:0000313" key="3">
    <source>
        <dbReference type="Proteomes" id="UP000054107"/>
    </source>
</evidence>
<evidence type="ECO:0000256" key="1">
    <source>
        <dbReference type="SAM" id="MobiDB-lite"/>
    </source>
</evidence>
<feature type="compositionally biased region" description="Low complexity" evidence="1">
    <location>
        <begin position="198"/>
        <end position="212"/>
    </location>
</feature>
<feature type="compositionally biased region" description="Low complexity" evidence="1">
    <location>
        <begin position="406"/>
        <end position="428"/>
    </location>
</feature>
<evidence type="ECO:0008006" key="4">
    <source>
        <dbReference type="Google" id="ProtNLM"/>
    </source>
</evidence>
<dbReference type="STRING" id="35722.A0A0B7NC41"/>
<reference evidence="2 3" key="1">
    <citation type="submission" date="2014-09" db="EMBL/GenBank/DDBJ databases">
        <authorList>
            <person name="Ellenberger Sabrina"/>
        </authorList>
    </citation>
    <scope>NUCLEOTIDE SEQUENCE [LARGE SCALE GENOMIC DNA]</scope>
    <source>
        <strain evidence="2 3">CBS 412.66</strain>
    </source>
</reference>
<protein>
    <recommendedName>
        <fullName evidence="4">CUE domain-containing protein</fullName>
    </recommendedName>
</protein>